<feature type="region of interest" description="Disordered" evidence="1">
    <location>
        <begin position="1"/>
        <end position="24"/>
    </location>
</feature>
<proteinExistence type="predicted"/>
<sequence length="320" mass="34635">MSALSSEIKTTYSRAPQSPVERASRCEVKPHRVLATACTLGGRGTRPLGSWSAGSGGVTGGRWKVEDALATTLLIGCWRLKWGRPTNIILTSARHAVVLHNTTPAYGSSQSAFPKSIPVFTACGVLWSTDAYRAAVSPSQACTTKRRTDPLTPKLPVSHPIIYRRIMPSLLAIARLGIAFYGVAKKRCTEYDAVAYALVRLLQPNEILWLNVRKRPPPARFVPLHHEREDYKTGSSRNGRANVPPTPRFGIEDVNSICRSSGDACVACPAPPRDGGWSAPESATPPPATHASQASPRSRQELSPNTVGPVAWRASAVWTR</sequence>
<accession>A0A6A6IS67</accession>
<feature type="region of interest" description="Disordered" evidence="1">
    <location>
        <begin position="273"/>
        <end position="308"/>
    </location>
</feature>
<dbReference type="Proteomes" id="UP000800094">
    <property type="component" value="Unassembled WGS sequence"/>
</dbReference>
<dbReference type="GeneID" id="54588112"/>
<keyword evidence="3" id="KW-1185">Reference proteome</keyword>
<organism evidence="2 3">
    <name type="scientific">Trematosphaeria pertusa</name>
    <dbReference type="NCBI Taxonomy" id="390896"/>
    <lineage>
        <taxon>Eukaryota</taxon>
        <taxon>Fungi</taxon>
        <taxon>Dikarya</taxon>
        <taxon>Ascomycota</taxon>
        <taxon>Pezizomycotina</taxon>
        <taxon>Dothideomycetes</taxon>
        <taxon>Pleosporomycetidae</taxon>
        <taxon>Pleosporales</taxon>
        <taxon>Massarineae</taxon>
        <taxon>Trematosphaeriaceae</taxon>
        <taxon>Trematosphaeria</taxon>
    </lineage>
</organism>
<feature type="compositionally biased region" description="Polar residues" evidence="1">
    <location>
        <begin position="1"/>
        <end position="16"/>
    </location>
</feature>
<evidence type="ECO:0000313" key="2">
    <source>
        <dbReference type="EMBL" id="KAF2252450.1"/>
    </source>
</evidence>
<dbReference type="RefSeq" id="XP_033687454.1">
    <property type="nucleotide sequence ID" value="XM_033834782.1"/>
</dbReference>
<dbReference type="EMBL" id="ML987192">
    <property type="protein sequence ID" value="KAF2252450.1"/>
    <property type="molecule type" value="Genomic_DNA"/>
</dbReference>
<evidence type="ECO:0000256" key="1">
    <source>
        <dbReference type="SAM" id="MobiDB-lite"/>
    </source>
</evidence>
<evidence type="ECO:0000313" key="3">
    <source>
        <dbReference type="Proteomes" id="UP000800094"/>
    </source>
</evidence>
<name>A0A6A6IS67_9PLEO</name>
<dbReference type="AlphaFoldDB" id="A0A6A6IS67"/>
<gene>
    <name evidence="2" type="ORF">BU26DRAFT_590909</name>
</gene>
<reference evidence="2" key="1">
    <citation type="journal article" date="2020" name="Stud. Mycol.">
        <title>101 Dothideomycetes genomes: a test case for predicting lifestyles and emergence of pathogens.</title>
        <authorList>
            <person name="Haridas S."/>
            <person name="Albert R."/>
            <person name="Binder M."/>
            <person name="Bloem J."/>
            <person name="Labutti K."/>
            <person name="Salamov A."/>
            <person name="Andreopoulos B."/>
            <person name="Baker S."/>
            <person name="Barry K."/>
            <person name="Bills G."/>
            <person name="Bluhm B."/>
            <person name="Cannon C."/>
            <person name="Castanera R."/>
            <person name="Culley D."/>
            <person name="Daum C."/>
            <person name="Ezra D."/>
            <person name="Gonzalez J."/>
            <person name="Henrissat B."/>
            <person name="Kuo A."/>
            <person name="Liang C."/>
            <person name="Lipzen A."/>
            <person name="Lutzoni F."/>
            <person name="Magnuson J."/>
            <person name="Mondo S."/>
            <person name="Nolan M."/>
            <person name="Ohm R."/>
            <person name="Pangilinan J."/>
            <person name="Park H.-J."/>
            <person name="Ramirez L."/>
            <person name="Alfaro M."/>
            <person name="Sun H."/>
            <person name="Tritt A."/>
            <person name="Yoshinaga Y."/>
            <person name="Zwiers L.-H."/>
            <person name="Turgeon B."/>
            <person name="Goodwin S."/>
            <person name="Spatafora J."/>
            <person name="Crous P."/>
            <person name="Grigoriev I."/>
        </authorList>
    </citation>
    <scope>NUCLEOTIDE SEQUENCE</scope>
    <source>
        <strain evidence="2">CBS 122368</strain>
    </source>
</reference>
<feature type="region of interest" description="Disordered" evidence="1">
    <location>
        <begin position="226"/>
        <end position="246"/>
    </location>
</feature>
<protein>
    <submittedName>
        <fullName evidence="2">Uncharacterized protein</fullName>
    </submittedName>
</protein>